<sequence length="703" mass="78090">MVLKPFDNDVLDGLCSKDQVDLLNAVDRLRLQGIDHYVSLPQIIVCGDQSSGKSSVLETISGISFPVKGNLCTCFPTELILRKSPNVGLSVSTVPHQSHTKSEAESLRNFSETLSSFDALPELIEKAKGAMAIGSFGRAFSKDLLRIEISGPDRPHLTVVDLPGLIHSGTKQQSASDIGLVKDVVKSYMEEPRSIVLAVVSAKNDYANHIVISLARSADGSGTRTLGVITKPDTLTPGSDTEAKYVSLAQNLDVEFRLGWHVLKNMDSETGSWSLPKRDKEEQLFFSKGIWTNLNGSFLGISNFRERLSKLLLAQITTEIPSLLVDIESKSTKCRTELENLRRPRANIEEQRSYLIALSQNSQILVKAAIDGSYNHSFFGDAKTDAGYAKRIRAVVQNLNEEFAGVIVHRGHVYTIDVGRGTTKSLPHDTSILMSRTSFMAKIRSLLKRTRGCELPGTFNPLIVTDLFVEQSEPWEQLARDHVNKVADALDTFLQLLVDHIADASTRAALFESVIRPGFDRVRHDAVIRTTGLLKPHRLGHPITYNQDFTKTLLRVKKERRKICLEDTINKHLLDGHANNPSSRKLLLSTLVKEDEINMEDDACSEASLLYDDINVQVIETTMIAGLEKIISPIGMHSLSTEKVTGIAGESDESRTRREQLMQQLRVLDSGTETCKNFMLRRIHGRSEKFNIDRLRTKAIGAN</sequence>
<evidence type="ECO:0000256" key="2">
    <source>
        <dbReference type="ARBA" id="ARBA00023134"/>
    </source>
</evidence>
<dbReference type="PRINTS" id="PR00195">
    <property type="entry name" value="DYNAMIN"/>
</dbReference>
<protein>
    <submittedName>
        <fullName evidence="5">Uncharacterized protein</fullName>
    </submittedName>
</protein>
<dbReference type="EMBL" id="CAOQHR010000001">
    <property type="protein sequence ID" value="CAI6238074.1"/>
    <property type="molecule type" value="Genomic_DNA"/>
</dbReference>
<dbReference type="InterPro" id="IPR030381">
    <property type="entry name" value="G_DYNAMIN_dom"/>
</dbReference>
<dbReference type="PROSITE" id="PS51388">
    <property type="entry name" value="GED"/>
    <property type="match status" value="1"/>
</dbReference>
<dbReference type="GO" id="GO:0005739">
    <property type="term" value="C:mitochondrion"/>
    <property type="evidence" value="ECO:0007669"/>
    <property type="project" value="TreeGrafter"/>
</dbReference>
<dbReference type="GO" id="GO:0006897">
    <property type="term" value="P:endocytosis"/>
    <property type="evidence" value="ECO:0007669"/>
    <property type="project" value="TreeGrafter"/>
</dbReference>
<dbReference type="PANTHER" id="PTHR11566:SF21">
    <property type="entry name" value="DYNAMIN RELATED PROTEIN 1, ISOFORM A"/>
    <property type="match status" value="1"/>
</dbReference>
<dbReference type="InterPro" id="IPR020850">
    <property type="entry name" value="GED_dom"/>
</dbReference>
<evidence type="ECO:0000259" key="4">
    <source>
        <dbReference type="PROSITE" id="PS51718"/>
    </source>
</evidence>
<keyword evidence="6" id="KW-1185">Reference proteome</keyword>
<dbReference type="GO" id="GO:0008017">
    <property type="term" value="F:microtubule binding"/>
    <property type="evidence" value="ECO:0007669"/>
    <property type="project" value="TreeGrafter"/>
</dbReference>
<gene>
    <name evidence="5" type="ORF">PDIGIT_LOCUS476</name>
</gene>
<evidence type="ECO:0000313" key="5">
    <source>
        <dbReference type="EMBL" id="CAI6238074.1"/>
    </source>
</evidence>
<dbReference type="PROSITE" id="PS51718">
    <property type="entry name" value="G_DYNAMIN_2"/>
    <property type="match status" value="1"/>
</dbReference>
<dbReference type="PANTHER" id="PTHR11566">
    <property type="entry name" value="DYNAMIN"/>
    <property type="match status" value="1"/>
</dbReference>
<dbReference type="OrthoDB" id="415706at2759"/>
<dbReference type="Gene3D" id="3.40.50.300">
    <property type="entry name" value="P-loop containing nucleotide triphosphate hydrolases"/>
    <property type="match status" value="1"/>
</dbReference>
<dbReference type="GO" id="GO:0048312">
    <property type="term" value="P:intracellular distribution of mitochondria"/>
    <property type="evidence" value="ECO:0007669"/>
    <property type="project" value="TreeGrafter"/>
</dbReference>
<evidence type="ECO:0000259" key="3">
    <source>
        <dbReference type="PROSITE" id="PS51388"/>
    </source>
</evidence>
<evidence type="ECO:0000313" key="6">
    <source>
        <dbReference type="Proteomes" id="UP001152607"/>
    </source>
</evidence>
<dbReference type="Pfam" id="PF01031">
    <property type="entry name" value="Dynamin_M"/>
    <property type="match status" value="1"/>
</dbReference>
<dbReference type="InterPro" id="IPR045063">
    <property type="entry name" value="Dynamin_N"/>
</dbReference>
<dbReference type="Pfam" id="PF00350">
    <property type="entry name" value="Dynamin_N"/>
    <property type="match status" value="1"/>
</dbReference>
<name>A0A9W4XP51_9PLEO</name>
<feature type="domain" description="GED" evidence="3">
    <location>
        <begin position="590"/>
        <end position="683"/>
    </location>
</feature>
<dbReference type="InterPro" id="IPR001401">
    <property type="entry name" value="Dynamin_GTPase"/>
</dbReference>
<dbReference type="InterPro" id="IPR027417">
    <property type="entry name" value="P-loop_NTPase"/>
</dbReference>
<keyword evidence="1" id="KW-0547">Nucleotide-binding</keyword>
<organism evidence="5 6">
    <name type="scientific">Periconia digitata</name>
    <dbReference type="NCBI Taxonomy" id="1303443"/>
    <lineage>
        <taxon>Eukaryota</taxon>
        <taxon>Fungi</taxon>
        <taxon>Dikarya</taxon>
        <taxon>Ascomycota</taxon>
        <taxon>Pezizomycotina</taxon>
        <taxon>Dothideomycetes</taxon>
        <taxon>Pleosporomycetidae</taxon>
        <taxon>Pleosporales</taxon>
        <taxon>Massarineae</taxon>
        <taxon>Periconiaceae</taxon>
        <taxon>Periconia</taxon>
    </lineage>
</organism>
<dbReference type="GO" id="GO:0000266">
    <property type="term" value="P:mitochondrial fission"/>
    <property type="evidence" value="ECO:0007669"/>
    <property type="project" value="TreeGrafter"/>
</dbReference>
<dbReference type="InterPro" id="IPR022812">
    <property type="entry name" value="Dynamin"/>
</dbReference>
<dbReference type="AlphaFoldDB" id="A0A9W4XP51"/>
<dbReference type="SMART" id="SM00053">
    <property type="entry name" value="DYNc"/>
    <property type="match status" value="1"/>
</dbReference>
<dbReference type="GO" id="GO:0005525">
    <property type="term" value="F:GTP binding"/>
    <property type="evidence" value="ECO:0007669"/>
    <property type="project" value="InterPro"/>
</dbReference>
<dbReference type="GO" id="GO:0016020">
    <property type="term" value="C:membrane"/>
    <property type="evidence" value="ECO:0007669"/>
    <property type="project" value="TreeGrafter"/>
</dbReference>
<dbReference type="GO" id="GO:0003924">
    <property type="term" value="F:GTPase activity"/>
    <property type="evidence" value="ECO:0007669"/>
    <property type="project" value="InterPro"/>
</dbReference>
<feature type="domain" description="Dynamin-type G" evidence="4">
    <location>
        <begin position="37"/>
        <end position="321"/>
    </location>
</feature>
<dbReference type="InterPro" id="IPR000375">
    <property type="entry name" value="Dynamin_stalk"/>
</dbReference>
<accession>A0A9W4XP51</accession>
<comment type="caution">
    <text evidence="5">The sequence shown here is derived from an EMBL/GenBank/DDBJ whole genome shotgun (WGS) entry which is preliminary data.</text>
</comment>
<dbReference type="CDD" id="cd08771">
    <property type="entry name" value="DLP_1"/>
    <property type="match status" value="1"/>
</dbReference>
<proteinExistence type="predicted"/>
<keyword evidence="2" id="KW-0342">GTP-binding</keyword>
<dbReference type="GO" id="GO:0016559">
    <property type="term" value="P:peroxisome fission"/>
    <property type="evidence" value="ECO:0007669"/>
    <property type="project" value="TreeGrafter"/>
</dbReference>
<evidence type="ECO:0000256" key="1">
    <source>
        <dbReference type="ARBA" id="ARBA00022741"/>
    </source>
</evidence>
<dbReference type="SUPFAM" id="SSF52540">
    <property type="entry name" value="P-loop containing nucleoside triphosphate hydrolases"/>
    <property type="match status" value="1"/>
</dbReference>
<reference evidence="5" key="1">
    <citation type="submission" date="2023-01" db="EMBL/GenBank/DDBJ databases">
        <authorList>
            <person name="Van Ghelder C."/>
            <person name="Rancurel C."/>
        </authorList>
    </citation>
    <scope>NUCLEOTIDE SEQUENCE</scope>
    <source>
        <strain evidence="5">CNCM I-4278</strain>
    </source>
</reference>
<dbReference type="Proteomes" id="UP001152607">
    <property type="component" value="Unassembled WGS sequence"/>
</dbReference>
<dbReference type="GO" id="GO:0005874">
    <property type="term" value="C:microtubule"/>
    <property type="evidence" value="ECO:0007669"/>
    <property type="project" value="TreeGrafter"/>
</dbReference>
<dbReference type="FunFam" id="3.40.50.300:FF:001425">
    <property type="entry name" value="Dynamin GTPase, putative"/>
    <property type="match status" value="1"/>
</dbReference>